<keyword evidence="3" id="KW-1185">Reference proteome</keyword>
<protein>
    <submittedName>
        <fullName evidence="2">Uncharacterized protein</fullName>
    </submittedName>
</protein>
<organism evidence="2 3">
    <name type="scientific">Methylomonas albis</name>
    <dbReference type="NCBI Taxonomy" id="1854563"/>
    <lineage>
        <taxon>Bacteria</taxon>
        <taxon>Pseudomonadati</taxon>
        <taxon>Pseudomonadota</taxon>
        <taxon>Gammaproteobacteria</taxon>
        <taxon>Methylococcales</taxon>
        <taxon>Methylococcaceae</taxon>
        <taxon>Methylomonas</taxon>
    </lineage>
</organism>
<feature type="transmembrane region" description="Helical" evidence="1">
    <location>
        <begin position="366"/>
        <end position="385"/>
    </location>
</feature>
<keyword evidence="1" id="KW-1133">Transmembrane helix</keyword>
<gene>
    <name evidence="2" type="ORF">IE877_13015</name>
</gene>
<feature type="transmembrane region" description="Helical" evidence="1">
    <location>
        <begin position="26"/>
        <end position="48"/>
    </location>
</feature>
<evidence type="ECO:0000313" key="2">
    <source>
        <dbReference type="EMBL" id="MBD9356792.1"/>
    </source>
</evidence>
<keyword evidence="1" id="KW-0472">Membrane</keyword>
<name>A0ABR9D124_9GAMM</name>
<evidence type="ECO:0000313" key="3">
    <source>
        <dbReference type="Proteomes" id="UP000652176"/>
    </source>
</evidence>
<feature type="transmembrane region" description="Helical" evidence="1">
    <location>
        <begin position="176"/>
        <end position="195"/>
    </location>
</feature>
<feature type="transmembrane region" description="Helical" evidence="1">
    <location>
        <begin position="132"/>
        <end position="156"/>
    </location>
</feature>
<reference evidence="2 3" key="1">
    <citation type="submission" date="2020-09" db="EMBL/GenBank/DDBJ databases">
        <title>Methylomonas albis sp. nov. and Methylomonas fluvii sp. nov.: Two cold-adapted methanotrophs from the River Elbe and an amended description of Methylovulum psychrotolerans strain Eb1.</title>
        <authorList>
            <person name="Bussmann I.K."/>
            <person name="Klings K.-W."/>
            <person name="Warnstedt J."/>
            <person name="Hoppert M."/>
            <person name="Saborowski A."/>
            <person name="Horn F."/>
            <person name="Liebner S."/>
        </authorList>
    </citation>
    <scope>NUCLEOTIDE SEQUENCE [LARGE SCALE GENOMIC DNA]</scope>
    <source>
        <strain evidence="2 3">EbA</strain>
    </source>
</reference>
<proteinExistence type="predicted"/>
<accession>A0ABR9D124</accession>
<feature type="transmembrane region" description="Helical" evidence="1">
    <location>
        <begin position="425"/>
        <end position="443"/>
    </location>
</feature>
<evidence type="ECO:0000256" key="1">
    <source>
        <dbReference type="SAM" id="Phobius"/>
    </source>
</evidence>
<dbReference type="RefSeq" id="WP_192375118.1">
    <property type="nucleotide sequence ID" value="NZ_CAJHIV010000001.1"/>
</dbReference>
<dbReference type="EMBL" id="JACXSS010000001">
    <property type="protein sequence ID" value="MBD9356792.1"/>
    <property type="molecule type" value="Genomic_DNA"/>
</dbReference>
<sequence length="465" mass="52391">MTDSKENTVISAQRCWVWYSSEQSVAAGQISVLAVAETLVSVAVYFWLAQHFERQWWWLLTALAAPILLLRSDESKELGLRWFTKYFDPNPNQRPLTRTEKGFMTVPAVMLAVTIIYWLTSTWLVEYQGWPLFWRSLLTGAIAPLVGIAVGIAIAIERAVAVAGAVVRAIERAGEVALALAVAIAIAIAIAMGVWTRSLLIRITASLRYCRSGLANLPNNWQQLLWIVDVKHEPELIPGLNQTTDDLSLNRLLSDDQKFATYPVAVVLFLPALLWRWSLKSTLWMWWPVALLLRRPLANLSPELVRDHAAVRVCSAGQAIVYCAGLMALWLLVNRWPDLQQWLAVLPEPWSKLGGEMLTKQAPPPIGIRYGLLCLASGLGLMTAWQSKRLKAMHKPVLEDDSKFTVLNADRQNLFAARARHLEHWHTATVVSLIALGYAVVLWKGQQLYPQEIAHYLHPWLLQHL</sequence>
<feature type="transmembrane region" description="Helical" evidence="1">
    <location>
        <begin position="102"/>
        <end position="120"/>
    </location>
</feature>
<dbReference type="Proteomes" id="UP000652176">
    <property type="component" value="Unassembled WGS sequence"/>
</dbReference>
<feature type="transmembrane region" description="Helical" evidence="1">
    <location>
        <begin position="313"/>
        <end position="333"/>
    </location>
</feature>
<comment type="caution">
    <text evidence="2">The sequence shown here is derived from an EMBL/GenBank/DDBJ whole genome shotgun (WGS) entry which is preliminary data.</text>
</comment>
<feature type="transmembrane region" description="Helical" evidence="1">
    <location>
        <begin position="259"/>
        <end position="277"/>
    </location>
</feature>
<keyword evidence="1" id="KW-0812">Transmembrane</keyword>